<dbReference type="Proteomes" id="UP000075221">
    <property type="component" value="Chromosome"/>
</dbReference>
<accession>A0AAC8YEZ4</accession>
<evidence type="ECO:0000313" key="4">
    <source>
        <dbReference type="EMBL" id="AOZ46834.1"/>
    </source>
</evidence>
<feature type="signal peptide" evidence="2">
    <location>
        <begin position="1"/>
        <end position="49"/>
    </location>
</feature>
<proteinExistence type="predicted"/>
<keyword evidence="1" id="KW-0472">Membrane</keyword>
<evidence type="ECO:0000313" key="5">
    <source>
        <dbReference type="Proteomes" id="UP000075221"/>
    </source>
</evidence>
<dbReference type="EMBL" id="CP015970">
    <property type="protein sequence ID" value="AOZ46834.1"/>
    <property type="molecule type" value="Genomic_DNA"/>
</dbReference>
<evidence type="ECO:0000313" key="3">
    <source>
        <dbReference type="EMBL" id="AMS05358.1"/>
    </source>
</evidence>
<protein>
    <recommendedName>
        <fullName evidence="7">DUF2330 domain-containing protein</fullName>
    </recommendedName>
</protein>
<feature type="chain" id="PRO_5042029567" description="DUF2330 domain-containing protein" evidence="2">
    <location>
        <begin position="50"/>
        <end position="379"/>
    </location>
</feature>
<name>A0AAC8YEZ4_9ACTN</name>
<dbReference type="InterPro" id="IPR019283">
    <property type="entry name" value="DUF2330"/>
</dbReference>
<dbReference type="Proteomes" id="UP000178666">
    <property type="component" value="Chromosome"/>
</dbReference>
<evidence type="ECO:0000313" key="6">
    <source>
        <dbReference type="Proteomes" id="UP000178666"/>
    </source>
</evidence>
<dbReference type="EMBL" id="CP014352">
    <property type="protein sequence ID" value="AMS05358.1"/>
    <property type="molecule type" value="Genomic_DNA"/>
</dbReference>
<reference evidence="3 5" key="2">
    <citation type="submission" date="2016-02" db="EMBL/GenBank/DDBJ databases">
        <title>Complete Genome Sequence of Propionibacterium acidipropionici ATCC 55737.</title>
        <authorList>
            <person name="Luna Flores C.H."/>
            <person name="Nielsen L.K."/>
            <person name="Marcellin E."/>
        </authorList>
    </citation>
    <scope>NUCLEOTIDE SEQUENCE [LARGE SCALE GENOMIC DNA]</scope>
    <source>
        <strain evidence="3 5">ATCC 55737</strain>
    </source>
</reference>
<keyword evidence="1" id="KW-1133">Transmembrane helix</keyword>
<gene>
    <name evidence="4" type="ORF">A8L58_09170</name>
    <name evidence="3" type="ORF">AXH35_07715</name>
</gene>
<dbReference type="Pfam" id="PF10092">
    <property type="entry name" value="DUF2330"/>
    <property type="match status" value="1"/>
</dbReference>
<sequence>MEGWALDRSRVFLRTAATRYLYRRVMPRLIAKPLRLLLAMLLVATALGAAPTSTAVACACGGIATDPGSNAKVYDEAAVIWTDGRSERIDMTLSMTGDPSSAAWLMPAPAGAKLSLGASGVMFRLDAAAAPKIVTKKKYRLSMGFSESGNRGVSQAPGGAHVESHVRIGPFDVTTLSGTSATGVNDWLVANGFGARNELLPMFQSYLDQHWRINAVKLVPEQASTLGRTLPPLRMAFPTRKVVYPMKLSGAATVAQQVRIHLLAARRMEIGTQAAPSKPLRLDFSGAIPASTAGLDHGLVPGHGDQVWLTSWSGALPPRTITDDYDFKASATSSGYRRQITRTEYVDVPVLGIMLALIPVGLLIALGLALLYSRQKKRL</sequence>
<organism evidence="3 5">
    <name type="scientific">Acidipropionibacterium acidipropionici</name>
    <dbReference type="NCBI Taxonomy" id="1748"/>
    <lineage>
        <taxon>Bacteria</taxon>
        <taxon>Bacillati</taxon>
        <taxon>Actinomycetota</taxon>
        <taxon>Actinomycetes</taxon>
        <taxon>Propionibacteriales</taxon>
        <taxon>Propionibacteriaceae</taxon>
        <taxon>Acidipropionibacterium</taxon>
    </lineage>
</organism>
<dbReference type="AlphaFoldDB" id="A0AAC8YEZ4"/>
<evidence type="ECO:0008006" key="7">
    <source>
        <dbReference type="Google" id="ProtNLM"/>
    </source>
</evidence>
<keyword evidence="1" id="KW-0812">Transmembrane</keyword>
<evidence type="ECO:0000256" key="2">
    <source>
        <dbReference type="SAM" id="SignalP"/>
    </source>
</evidence>
<reference evidence="4 6" key="1">
    <citation type="journal article" date="2016" name="Plant Dis.">
        <title>Improved production of propionic acid using genome shuffling.</title>
        <authorList>
            <person name="Luna-Flores C.H."/>
            <person name="Palfreyman R.W."/>
            <person name="Kromer J.O."/>
            <person name="Nielsen L.K."/>
            <person name="Marcellin E."/>
        </authorList>
    </citation>
    <scope>NUCLEOTIDE SEQUENCE [LARGE SCALE GENOMIC DNA]</scope>
    <source>
        <strain evidence="4 6">F3E8</strain>
    </source>
</reference>
<evidence type="ECO:0000256" key="1">
    <source>
        <dbReference type="SAM" id="Phobius"/>
    </source>
</evidence>
<keyword evidence="2" id="KW-0732">Signal</keyword>
<keyword evidence="6" id="KW-1185">Reference proteome</keyword>
<feature type="transmembrane region" description="Helical" evidence="1">
    <location>
        <begin position="348"/>
        <end position="372"/>
    </location>
</feature>